<dbReference type="InterPro" id="IPR027417">
    <property type="entry name" value="P-loop_NTPase"/>
</dbReference>
<gene>
    <name evidence="9" type="ORF">MAR_038557</name>
</gene>
<keyword evidence="7" id="KW-0131">Cell cycle</keyword>
<dbReference type="SUPFAM" id="SSF52540">
    <property type="entry name" value="P-loop containing nucleoside triphosphate hydrolases"/>
    <property type="match status" value="1"/>
</dbReference>
<dbReference type="Proteomes" id="UP001164746">
    <property type="component" value="Chromosome 13"/>
</dbReference>
<evidence type="ECO:0000256" key="2">
    <source>
        <dbReference type="ARBA" id="ARBA00006168"/>
    </source>
</evidence>
<evidence type="ECO:0000256" key="4">
    <source>
        <dbReference type="ARBA" id="ARBA00022763"/>
    </source>
</evidence>
<comment type="similarity">
    <text evidence="2">Belongs to the rad17/RAD24 family.</text>
</comment>
<feature type="non-terminal residue" evidence="9">
    <location>
        <position position="421"/>
    </location>
</feature>
<evidence type="ECO:0000313" key="9">
    <source>
        <dbReference type="EMBL" id="WAR24888.1"/>
    </source>
</evidence>
<comment type="subcellular location">
    <subcellularLocation>
        <location evidence="1">Nucleus</location>
    </subcellularLocation>
</comment>
<organism evidence="9 10">
    <name type="scientific">Mya arenaria</name>
    <name type="common">Soft-shell clam</name>
    <dbReference type="NCBI Taxonomy" id="6604"/>
    <lineage>
        <taxon>Eukaryota</taxon>
        <taxon>Metazoa</taxon>
        <taxon>Spiralia</taxon>
        <taxon>Lophotrochozoa</taxon>
        <taxon>Mollusca</taxon>
        <taxon>Bivalvia</taxon>
        <taxon>Autobranchia</taxon>
        <taxon>Heteroconchia</taxon>
        <taxon>Euheterodonta</taxon>
        <taxon>Imparidentia</taxon>
        <taxon>Neoheterodontei</taxon>
        <taxon>Myida</taxon>
        <taxon>Myoidea</taxon>
        <taxon>Myidae</taxon>
        <taxon>Mya</taxon>
    </lineage>
</organism>
<evidence type="ECO:0000313" key="10">
    <source>
        <dbReference type="Proteomes" id="UP001164746"/>
    </source>
</evidence>
<evidence type="ECO:0000256" key="7">
    <source>
        <dbReference type="ARBA" id="ARBA00023306"/>
    </source>
</evidence>
<keyword evidence="3" id="KW-0547">Nucleotide-binding</keyword>
<accession>A0ABY7FRN2</accession>
<dbReference type="EMBL" id="CP111024">
    <property type="protein sequence ID" value="WAR24888.1"/>
    <property type="molecule type" value="Genomic_DNA"/>
</dbReference>
<keyword evidence="10" id="KW-1185">Reference proteome</keyword>
<dbReference type="PANTHER" id="PTHR12172">
    <property type="entry name" value="CELL CYCLE CHECKPOINT PROTEIN RAD17"/>
    <property type="match status" value="1"/>
</dbReference>
<proteinExistence type="inferred from homology"/>
<feature type="region of interest" description="Disordered" evidence="8">
    <location>
        <begin position="235"/>
        <end position="261"/>
    </location>
</feature>
<evidence type="ECO:0000256" key="3">
    <source>
        <dbReference type="ARBA" id="ARBA00022741"/>
    </source>
</evidence>
<dbReference type="PANTHER" id="PTHR12172:SF0">
    <property type="entry name" value="CELL CYCLE CHECKPOINT PROTEIN RAD17"/>
    <property type="match status" value="1"/>
</dbReference>
<protein>
    <submittedName>
        <fullName evidence="9">RAD17-like protein</fullName>
    </submittedName>
</protein>
<name>A0ABY7FRN2_MYAAR</name>
<evidence type="ECO:0000256" key="8">
    <source>
        <dbReference type="SAM" id="MobiDB-lite"/>
    </source>
</evidence>
<dbReference type="Gene3D" id="3.40.50.300">
    <property type="entry name" value="P-loop containing nucleotide triphosphate hydrolases"/>
    <property type="match status" value="1"/>
</dbReference>
<evidence type="ECO:0000256" key="6">
    <source>
        <dbReference type="ARBA" id="ARBA00023242"/>
    </source>
</evidence>
<sequence>MLAYIKVPPILLLTGPAGTGKTATIRVLARQLGCEIHEWSNPLPGDSYDSSASNDDWRSRSRVEAGISGSQSAQFKEFLLRANKYNTLDIFGGGGISTTRLILVEDFPNMFYRDATAFHNILQRYVQVGGSPLVFIVSDSTSGESTERLLFPRNIQDQLNITNISFNPVAMTSMTKFLTKIVTEESQKGSHRFTIPSKAVIESIAMASTGDIRGAINALQFACLKDTCDLASAIGSKSKPRGGKKSGSQRGGGMKKSLSKKSSFQREEDFLSIGGKDTSLFLFRALGKILYCKREEPPADSPSLPPHLAHCYRDPLQIVPEEVVERSHLSGDYFGAYLHQNYMEFFSTIEDAVTASEYLSDADYLTIDWASRSALQQYAASVATRGIMFSNSTRARHTDSGGGGLGWKPLHKPQWYTASKQ</sequence>
<reference evidence="9" key="1">
    <citation type="submission" date="2022-11" db="EMBL/GenBank/DDBJ databases">
        <title>Centuries of genome instability and evolution in soft-shell clam transmissible cancer (bioRxiv).</title>
        <authorList>
            <person name="Hart S.F.M."/>
            <person name="Yonemitsu M.A."/>
            <person name="Giersch R.M."/>
            <person name="Beal B.F."/>
            <person name="Arriagada G."/>
            <person name="Davis B.W."/>
            <person name="Ostrander E.A."/>
            <person name="Goff S.P."/>
            <person name="Metzger M.J."/>
        </authorList>
    </citation>
    <scope>NUCLEOTIDE SEQUENCE</scope>
    <source>
        <strain evidence="9">MELC-2E11</strain>
        <tissue evidence="9">Siphon/mantle</tissue>
    </source>
</reference>
<keyword evidence="4" id="KW-0227">DNA damage</keyword>
<dbReference type="InterPro" id="IPR004582">
    <property type="entry name" value="Checkpoint_prot_Rad17_Rad24"/>
</dbReference>
<evidence type="ECO:0000256" key="1">
    <source>
        <dbReference type="ARBA" id="ARBA00004123"/>
    </source>
</evidence>
<dbReference type="Pfam" id="PF03215">
    <property type="entry name" value="Rad17"/>
    <property type="match status" value="1"/>
</dbReference>
<keyword evidence="6" id="KW-0539">Nucleus</keyword>
<keyword evidence="5" id="KW-0067">ATP-binding</keyword>
<evidence type="ECO:0000256" key="5">
    <source>
        <dbReference type="ARBA" id="ARBA00022840"/>
    </source>
</evidence>